<dbReference type="InterPro" id="IPR023473">
    <property type="entry name" value="AMMECR1"/>
</dbReference>
<evidence type="ECO:0000259" key="1">
    <source>
        <dbReference type="PROSITE" id="PS51112"/>
    </source>
</evidence>
<comment type="caution">
    <text evidence="2">The sequence shown here is derived from an EMBL/GenBank/DDBJ whole genome shotgun (WGS) entry which is preliminary data.</text>
</comment>
<keyword evidence="2" id="KW-0560">Oxidoreductase</keyword>
<dbReference type="Proteomes" id="UP000005707">
    <property type="component" value="Unassembled WGS sequence"/>
</dbReference>
<organism evidence="2 3">
    <name type="scientific">Haloplasma contractile SSD-17B</name>
    <dbReference type="NCBI Taxonomy" id="1033810"/>
    <lineage>
        <taxon>Bacteria</taxon>
        <taxon>Bacillati</taxon>
        <taxon>Mycoplasmatota</taxon>
        <taxon>Mollicutes</taxon>
        <taxon>Haloplasmatales</taxon>
        <taxon>Haloplasmataceae</taxon>
        <taxon>Haloplasma</taxon>
    </lineage>
</organism>
<dbReference type="PROSITE" id="PS51112">
    <property type="entry name" value="AMMECR1"/>
    <property type="match status" value="1"/>
</dbReference>
<protein>
    <submittedName>
        <fullName evidence="2">Catalytic LigB subunit of aromatic ring-opening dioxygenase protein</fullName>
    </submittedName>
</protein>
<dbReference type="AlphaFoldDB" id="U2E7K5"/>
<reference evidence="2 3" key="1">
    <citation type="journal article" date="2011" name="J. Bacteriol.">
        <title>Genome sequence of Haloplasma contractile, an unusual contractile bacterium from a deep-sea anoxic brine lake.</title>
        <authorList>
            <person name="Antunes A."/>
            <person name="Alam I."/>
            <person name="El Dorry H."/>
            <person name="Siam R."/>
            <person name="Robertson A."/>
            <person name="Bajic V.B."/>
            <person name="Stingl U."/>
        </authorList>
    </citation>
    <scope>NUCLEOTIDE SEQUENCE [LARGE SCALE GENOMIC DNA]</scope>
    <source>
        <strain evidence="2 3">SSD-17B</strain>
    </source>
</reference>
<dbReference type="PANTHER" id="PTHR13016:SF0">
    <property type="entry name" value="AMME SYNDROME CANDIDATE GENE 1 PROTEIN"/>
    <property type="match status" value="1"/>
</dbReference>
<dbReference type="RefSeq" id="WP_008824630.1">
    <property type="nucleotide sequence ID" value="NZ_AFNU02000014.1"/>
</dbReference>
<proteinExistence type="predicted"/>
<feature type="domain" description="AMMECR1" evidence="1">
    <location>
        <begin position="298"/>
        <end position="471"/>
    </location>
</feature>
<keyword evidence="2" id="KW-0223">Dioxygenase</keyword>
<dbReference type="CDD" id="cd07951">
    <property type="entry name" value="ED_3B_N_AMMECR1"/>
    <property type="match status" value="1"/>
</dbReference>
<accession>U2E7K5</accession>
<dbReference type="InterPro" id="IPR036071">
    <property type="entry name" value="AMMECR1_dom_sf"/>
</dbReference>
<dbReference type="Pfam" id="PF02900">
    <property type="entry name" value="LigB"/>
    <property type="match status" value="1"/>
</dbReference>
<sequence>MNTVVGYYLMPHPPIVIPEIGKSLETKINGTKQACELIADEIKEKNVETIVVITPHGPVFSDAIAISDAKSIKGDLSQFGAKSISFEQSIDQELVEVILNDSKIRGIQTIGVNDHVLKQFNTDFNLDHGSTVPLYFINEKYKNFKLVHITYGFLSETELYEFGMVIQDAIKRLGRKSVIIASGDLSHRLLEEGGAYSYSPSGKEFDQTITKHLQEGDVEAIFDMNANMIEAAGECGLRSIYIMLGTMAGKSITGDLLSYEGTFGVGYAVMRFNRGDIDIDYLNRIKEQKKEQFRDKLEHSDEYVKLARESLHYFYKHKQLMEVPNDLKEELVNNKNGVFVSLKKAGQLRGCIGTILPTMNNVAEEIIRNAVEAAVKDPRFNQVEEYELLDLDVSVDVIMAPVPASRDELNPKQYGVIVSHEGNGGVLLPDLEGVNSVEQQLEIVCQKAGIDKDSNYNIEKFEVVRHIEGEL</sequence>
<name>U2E7K5_9MOLU</name>
<dbReference type="NCBIfam" id="TIGR04336">
    <property type="entry name" value="AmmeMemoSam_B"/>
    <property type="match status" value="1"/>
</dbReference>
<evidence type="ECO:0000313" key="2">
    <source>
        <dbReference type="EMBL" id="ERJ11183.1"/>
    </source>
</evidence>
<dbReference type="GO" id="GO:0016702">
    <property type="term" value="F:oxidoreductase activity, acting on single donors with incorporation of molecular oxygen, incorporation of two atoms of oxygen"/>
    <property type="evidence" value="ECO:0007669"/>
    <property type="project" value="UniProtKB-ARBA"/>
</dbReference>
<dbReference type="EMBL" id="AFNU02000014">
    <property type="protein sequence ID" value="ERJ11183.1"/>
    <property type="molecule type" value="Genomic_DNA"/>
</dbReference>
<dbReference type="PANTHER" id="PTHR13016">
    <property type="entry name" value="AMMECR1 HOMOLOG"/>
    <property type="match status" value="1"/>
</dbReference>
<dbReference type="STRING" id="1033810.HLPCO_002752"/>
<dbReference type="Pfam" id="PF01871">
    <property type="entry name" value="AMMECR1"/>
    <property type="match status" value="1"/>
</dbReference>
<gene>
    <name evidence="2" type="ORF">HLPCO_002752</name>
</gene>
<dbReference type="Gene3D" id="3.30.700.20">
    <property type="entry name" value="Hypothetical protein ph0010, domain 1"/>
    <property type="match status" value="1"/>
</dbReference>
<dbReference type="Gene3D" id="3.30.1490.150">
    <property type="entry name" value="Hypothetical protein ph0010, domain 2"/>
    <property type="match status" value="1"/>
</dbReference>
<keyword evidence="3" id="KW-1185">Reference proteome</keyword>
<reference evidence="2 3" key="2">
    <citation type="journal article" date="2013" name="PLoS ONE">
        <title>INDIGO - INtegrated Data Warehouse of MIcrobial GenOmes with Examples from the Red Sea Extremophiles.</title>
        <authorList>
            <person name="Alam I."/>
            <person name="Antunes A."/>
            <person name="Kamau A.A."/>
            <person name="Ba Alawi W."/>
            <person name="Kalkatawi M."/>
            <person name="Stingl U."/>
            <person name="Bajic V.B."/>
        </authorList>
    </citation>
    <scope>NUCLEOTIDE SEQUENCE [LARGE SCALE GENOMIC DNA]</scope>
    <source>
        <strain evidence="2 3">SSD-17B</strain>
    </source>
</reference>
<dbReference type="InParanoid" id="U2E7K5"/>
<dbReference type="eggNOG" id="COG3885">
    <property type="taxonomic scope" value="Bacteria"/>
</dbReference>
<dbReference type="eggNOG" id="COG2078">
    <property type="taxonomic scope" value="Bacteria"/>
</dbReference>
<dbReference type="InterPro" id="IPR027623">
    <property type="entry name" value="AmmeMemoSam_A"/>
</dbReference>
<dbReference type="Gene3D" id="3.40.830.10">
    <property type="entry name" value="LigB-like"/>
    <property type="match status" value="1"/>
</dbReference>
<dbReference type="InterPro" id="IPR004183">
    <property type="entry name" value="Xdiol_dOase_suB"/>
</dbReference>
<dbReference type="NCBIfam" id="TIGR04335">
    <property type="entry name" value="AmmeMemoSam_A"/>
    <property type="match status" value="1"/>
</dbReference>
<dbReference type="InterPro" id="IPR002733">
    <property type="entry name" value="AMMECR1_domain"/>
</dbReference>
<dbReference type="SUPFAM" id="SSF53213">
    <property type="entry name" value="LigB-like"/>
    <property type="match status" value="1"/>
</dbReference>
<dbReference type="GO" id="GO:0008198">
    <property type="term" value="F:ferrous iron binding"/>
    <property type="evidence" value="ECO:0007669"/>
    <property type="project" value="InterPro"/>
</dbReference>
<dbReference type="SUPFAM" id="SSF143447">
    <property type="entry name" value="AMMECR1-like"/>
    <property type="match status" value="1"/>
</dbReference>
<evidence type="ECO:0000313" key="3">
    <source>
        <dbReference type="Proteomes" id="UP000005707"/>
    </source>
</evidence>
<dbReference type="OrthoDB" id="159752at2"/>
<dbReference type="InterPro" id="IPR027485">
    <property type="entry name" value="AMMECR1_N"/>
</dbReference>